<reference evidence="2 3" key="1">
    <citation type="submission" date="2016-03" db="EMBL/GenBank/DDBJ databases">
        <authorList>
            <person name="Ploux O."/>
        </authorList>
    </citation>
    <scope>NUCLEOTIDE SEQUENCE [LARGE SCALE GENOMIC DNA]</scope>
    <source>
        <strain evidence="2 3">UAMH 11012</strain>
    </source>
</reference>
<evidence type="ECO:0000256" key="1">
    <source>
        <dbReference type="SAM" id="SignalP"/>
    </source>
</evidence>
<dbReference type="PANTHER" id="PTHR35605:SF1">
    <property type="entry name" value="ECP2 EFFECTOR PROTEIN DOMAIN-CONTAINING PROTEIN-RELATED"/>
    <property type="match status" value="1"/>
</dbReference>
<keyword evidence="3" id="KW-1185">Reference proteome</keyword>
<gene>
    <name evidence="2" type="ORF">PAC_15891</name>
</gene>
<evidence type="ECO:0000313" key="3">
    <source>
        <dbReference type="Proteomes" id="UP000184330"/>
    </source>
</evidence>
<proteinExistence type="predicted"/>
<accession>A0A1L7XLQ2</accession>
<dbReference type="STRING" id="576137.A0A1L7XLQ2"/>
<sequence>MYTLNLISIAIATLFTTARAVPTPDPLIPGYTITDFVWEVESYPGGPKANVTGTAQDVATHLSAVNPNWKTDFNISEALQNHQESKQKKRDLSFPFTSILCWVREDEWGFAFRLPLLTDIDFLNVVPGIPTMGPGPGACGRVACSDTAAVYWCNDETETFSLPSFATVAAGASAILDNCLDERLDIVNGQVFAQFLQNWNTIVRSDTC</sequence>
<dbReference type="Proteomes" id="UP000184330">
    <property type="component" value="Unassembled WGS sequence"/>
</dbReference>
<dbReference type="EMBL" id="FJOG01000034">
    <property type="protein sequence ID" value="CZR65991.1"/>
    <property type="molecule type" value="Genomic_DNA"/>
</dbReference>
<feature type="signal peptide" evidence="1">
    <location>
        <begin position="1"/>
        <end position="20"/>
    </location>
</feature>
<dbReference type="PANTHER" id="PTHR35605">
    <property type="entry name" value="ECP2 EFFECTOR PROTEIN DOMAIN-CONTAINING PROTEIN-RELATED"/>
    <property type="match status" value="1"/>
</dbReference>
<organism evidence="2 3">
    <name type="scientific">Phialocephala subalpina</name>
    <dbReference type="NCBI Taxonomy" id="576137"/>
    <lineage>
        <taxon>Eukaryota</taxon>
        <taxon>Fungi</taxon>
        <taxon>Dikarya</taxon>
        <taxon>Ascomycota</taxon>
        <taxon>Pezizomycotina</taxon>
        <taxon>Leotiomycetes</taxon>
        <taxon>Helotiales</taxon>
        <taxon>Mollisiaceae</taxon>
        <taxon>Phialocephala</taxon>
        <taxon>Phialocephala fortinii species complex</taxon>
    </lineage>
</organism>
<feature type="chain" id="PRO_5011978823" evidence="1">
    <location>
        <begin position="21"/>
        <end position="208"/>
    </location>
</feature>
<name>A0A1L7XLQ2_9HELO</name>
<dbReference type="OrthoDB" id="3466524at2759"/>
<dbReference type="AlphaFoldDB" id="A0A1L7XLQ2"/>
<keyword evidence="1" id="KW-0732">Signal</keyword>
<protein>
    <submittedName>
        <fullName evidence="2">Uncharacterized protein</fullName>
    </submittedName>
</protein>
<evidence type="ECO:0000313" key="2">
    <source>
        <dbReference type="EMBL" id="CZR65991.1"/>
    </source>
</evidence>